<keyword evidence="6 10" id="KW-0560">Oxidoreductase</keyword>
<dbReference type="AlphaFoldDB" id="A0A6A6ADH8"/>
<gene>
    <name evidence="12" type="ORF">P153DRAFT_423525</name>
</gene>
<sequence length="519" mass="58967">MFFNISYADSTCNDSQPPQTSLFSTILATCLIIIVYLVLYIEPPNLDLVNGKGAFELTDVRVKKDFVRNAYKIITDRLNSVPGKPFRVIADIGEVTILPPEYAHEIRNDVNFSFTKAAFQWFYSHLPGMEGFRAGTNESHIMKLVARHQLTHQLMRVTKAVSDECVAALQDIYTEHEDWHELVMREANLQVMARVTSRIFLGEELCRDPAWLRITSTYSVVAFRAVEELRLWPSWLRPVVQWFLPHCTAARALVQEARNVIDPVLVKRRIEKADAIARGENAEFNDAISWLEDLAQEKSIEYDPACAQLSLSTAALHSSTDFFTQVTLDIAKDSALIEALRTEIVSVLGKETWNKSSLYNLKLMDSVLKESQRLKPIAVASMRRYTEKDVTLSDGVKIPKNSLTLVSAHRHWDASHYENPNVFDGYRFLRMRQKPGLENKAQLVSVTPDHMGFGYGLHACPGRFFASEEIKIALAHMLMNYDLKIVEGCDLEPRRFGFSLLSNPTAKLAVRKRKEGLVL</sequence>
<evidence type="ECO:0000256" key="10">
    <source>
        <dbReference type="RuleBase" id="RU000461"/>
    </source>
</evidence>
<dbReference type="Pfam" id="PF00067">
    <property type="entry name" value="p450"/>
    <property type="match status" value="1"/>
</dbReference>
<evidence type="ECO:0000313" key="13">
    <source>
        <dbReference type="Proteomes" id="UP000799771"/>
    </source>
</evidence>
<dbReference type="EMBL" id="ML977507">
    <property type="protein sequence ID" value="KAF2129175.1"/>
    <property type="molecule type" value="Genomic_DNA"/>
</dbReference>
<dbReference type="GO" id="GO:0005506">
    <property type="term" value="F:iron ion binding"/>
    <property type="evidence" value="ECO:0007669"/>
    <property type="project" value="InterPro"/>
</dbReference>
<comment type="similarity">
    <text evidence="3 10">Belongs to the cytochrome P450 family.</text>
</comment>
<evidence type="ECO:0000256" key="7">
    <source>
        <dbReference type="ARBA" id="ARBA00023004"/>
    </source>
</evidence>
<dbReference type="Proteomes" id="UP000799771">
    <property type="component" value="Unassembled WGS sequence"/>
</dbReference>
<dbReference type="InterPro" id="IPR002403">
    <property type="entry name" value="Cyt_P450_E_grp-IV"/>
</dbReference>
<reference evidence="12" key="1">
    <citation type="journal article" date="2020" name="Stud. Mycol.">
        <title>101 Dothideomycetes genomes: a test case for predicting lifestyles and emergence of pathogens.</title>
        <authorList>
            <person name="Haridas S."/>
            <person name="Albert R."/>
            <person name="Binder M."/>
            <person name="Bloem J."/>
            <person name="Labutti K."/>
            <person name="Salamov A."/>
            <person name="Andreopoulos B."/>
            <person name="Baker S."/>
            <person name="Barry K."/>
            <person name="Bills G."/>
            <person name="Bluhm B."/>
            <person name="Cannon C."/>
            <person name="Castanera R."/>
            <person name="Culley D."/>
            <person name="Daum C."/>
            <person name="Ezra D."/>
            <person name="Gonzalez J."/>
            <person name="Henrissat B."/>
            <person name="Kuo A."/>
            <person name="Liang C."/>
            <person name="Lipzen A."/>
            <person name="Lutzoni F."/>
            <person name="Magnuson J."/>
            <person name="Mondo S."/>
            <person name="Nolan M."/>
            <person name="Ohm R."/>
            <person name="Pangilinan J."/>
            <person name="Park H.-J."/>
            <person name="Ramirez L."/>
            <person name="Alfaro M."/>
            <person name="Sun H."/>
            <person name="Tritt A."/>
            <person name="Yoshinaga Y."/>
            <person name="Zwiers L.-H."/>
            <person name="Turgeon B."/>
            <person name="Goodwin S."/>
            <person name="Spatafora J."/>
            <person name="Crous P."/>
            <person name="Grigoriev I."/>
        </authorList>
    </citation>
    <scope>NUCLEOTIDE SEQUENCE</scope>
    <source>
        <strain evidence="12">CBS 119687</strain>
    </source>
</reference>
<keyword evidence="11" id="KW-0472">Membrane</keyword>
<keyword evidence="4 9" id="KW-0349">Heme</keyword>
<evidence type="ECO:0000256" key="3">
    <source>
        <dbReference type="ARBA" id="ARBA00010617"/>
    </source>
</evidence>
<dbReference type="OrthoDB" id="1844152at2759"/>
<dbReference type="SUPFAM" id="SSF48264">
    <property type="entry name" value="Cytochrome P450"/>
    <property type="match status" value="1"/>
</dbReference>
<feature type="binding site" description="axial binding residue" evidence="9">
    <location>
        <position position="460"/>
    </location>
    <ligand>
        <name>heme</name>
        <dbReference type="ChEBI" id="CHEBI:30413"/>
    </ligand>
    <ligandPart>
        <name>Fe</name>
        <dbReference type="ChEBI" id="CHEBI:18248"/>
    </ligandPart>
</feature>
<keyword evidence="13" id="KW-1185">Reference proteome</keyword>
<dbReference type="PROSITE" id="PS00086">
    <property type="entry name" value="CYTOCHROME_P450"/>
    <property type="match status" value="1"/>
</dbReference>
<evidence type="ECO:0000256" key="1">
    <source>
        <dbReference type="ARBA" id="ARBA00001971"/>
    </source>
</evidence>
<evidence type="ECO:0000256" key="4">
    <source>
        <dbReference type="ARBA" id="ARBA00022617"/>
    </source>
</evidence>
<dbReference type="InterPro" id="IPR017972">
    <property type="entry name" value="Cyt_P450_CS"/>
</dbReference>
<dbReference type="PRINTS" id="PR00465">
    <property type="entry name" value="EP450IV"/>
</dbReference>
<evidence type="ECO:0000256" key="6">
    <source>
        <dbReference type="ARBA" id="ARBA00023002"/>
    </source>
</evidence>
<organism evidence="12 13">
    <name type="scientific">Dothidotthia symphoricarpi CBS 119687</name>
    <dbReference type="NCBI Taxonomy" id="1392245"/>
    <lineage>
        <taxon>Eukaryota</taxon>
        <taxon>Fungi</taxon>
        <taxon>Dikarya</taxon>
        <taxon>Ascomycota</taxon>
        <taxon>Pezizomycotina</taxon>
        <taxon>Dothideomycetes</taxon>
        <taxon>Pleosporomycetidae</taxon>
        <taxon>Pleosporales</taxon>
        <taxon>Dothidotthiaceae</taxon>
        <taxon>Dothidotthia</taxon>
    </lineage>
</organism>
<proteinExistence type="inferred from homology"/>
<dbReference type="GO" id="GO:0016705">
    <property type="term" value="F:oxidoreductase activity, acting on paired donors, with incorporation or reduction of molecular oxygen"/>
    <property type="evidence" value="ECO:0007669"/>
    <property type="project" value="InterPro"/>
</dbReference>
<comment type="pathway">
    <text evidence="2">Mycotoxin biosynthesis.</text>
</comment>
<dbReference type="CDD" id="cd11041">
    <property type="entry name" value="CYP503A1-like"/>
    <property type="match status" value="1"/>
</dbReference>
<evidence type="ECO:0000256" key="5">
    <source>
        <dbReference type="ARBA" id="ARBA00022723"/>
    </source>
</evidence>
<keyword evidence="11" id="KW-1133">Transmembrane helix</keyword>
<dbReference type="GO" id="GO:0004497">
    <property type="term" value="F:monooxygenase activity"/>
    <property type="evidence" value="ECO:0007669"/>
    <property type="project" value="UniProtKB-KW"/>
</dbReference>
<dbReference type="RefSeq" id="XP_033523564.1">
    <property type="nucleotide sequence ID" value="XM_033672434.1"/>
</dbReference>
<dbReference type="Gene3D" id="1.10.630.10">
    <property type="entry name" value="Cytochrome P450"/>
    <property type="match status" value="1"/>
</dbReference>
<dbReference type="InterPro" id="IPR001128">
    <property type="entry name" value="Cyt_P450"/>
</dbReference>
<protein>
    <submittedName>
        <fullName evidence="12">GA14-synthase</fullName>
    </submittedName>
</protein>
<evidence type="ECO:0000256" key="11">
    <source>
        <dbReference type="SAM" id="Phobius"/>
    </source>
</evidence>
<accession>A0A6A6ADH8</accession>
<evidence type="ECO:0000256" key="8">
    <source>
        <dbReference type="ARBA" id="ARBA00023033"/>
    </source>
</evidence>
<dbReference type="PANTHER" id="PTHR46206:SF2">
    <property type="entry name" value="CYTOCHROME P450 MONOOXYGENASE AUSG-RELATED"/>
    <property type="match status" value="1"/>
</dbReference>
<comment type="cofactor">
    <cofactor evidence="1 9">
        <name>heme</name>
        <dbReference type="ChEBI" id="CHEBI:30413"/>
    </cofactor>
</comment>
<name>A0A6A6ADH8_9PLEO</name>
<evidence type="ECO:0000256" key="2">
    <source>
        <dbReference type="ARBA" id="ARBA00004685"/>
    </source>
</evidence>
<feature type="transmembrane region" description="Helical" evidence="11">
    <location>
        <begin position="21"/>
        <end position="41"/>
    </location>
</feature>
<dbReference type="InterPro" id="IPR036396">
    <property type="entry name" value="Cyt_P450_sf"/>
</dbReference>
<evidence type="ECO:0000256" key="9">
    <source>
        <dbReference type="PIRSR" id="PIRSR602403-1"/>
    </source>
</evidence>
<dbReference type="PANTHER" id="PTHR46206">
    <property type="entry name" value="CYTOCHROME P450"/>
    <property type="match status" value="1"/>
</dbReference>
<keyword evidence="5 9" id="KW-0479">Metal-binding</keyword>
<evidence type="ECO:0000313" key="12">
    <source>
        <dbReference type="EMBL" id="KAF2129175.1"/>
    </source>
</evidence>
<keyword evidence="11" id="KW-0812">Transmembrane</keyword>
<keyword evidence="7 9" id="KW-0408">Iron</keyword>
<keyword evidence="8 10" id="KW-0503">Monooxygenase</keyword>
<dbReference type="GeneID" id="54412866"/>
<dbReference type="GO" id="GO:0020037">
    <property type="term" value="F:heme binding"/>
    <property type="evidence" value="ECO:0007669"/>
    <property type="project" value="InterPro"/>
</dbReference>